<organism evidence="1 2">
    <name type="scientific">Streptomyces nigrescens</name>
    <dbReference type="NCBI Taxonomy" id="1920"/>
    <lineage>
        <taxon>Bacteria</taxon>
        <taxon>Bacillati</taxon>
        <taxon>Actinomycetota</taxon>
        <taxon>Actinomycetes</taxon>
        <taxon>Kitasatosporales</taxon>
        <taxon>Streptomycetaceae</taxon>
        <taxon>Streptomyces</taxon>
    </lineage>
</organism>
<dbReference type="RefSeq" id="WP_261951948.1">
    <property type="nucleotide sequence ID" value="NZ_AP026073.1"/>
</dbReference>
<evidence type="ECO:0000313" key="1">
    <source>
        <dbReference type="EMBL" id="BDM67849.1"/>
    </source>
</evidence>
<gene>
    <name evidence="1" type="ORF">HEK616_13360</name>
</gene>
<name>A0ABN6QTK8_STRNI</name>
<proteinExistence type="predicted"/>
<dbReference type="Proteomes" id="UP001059597">
    <property type="component" value="Chromosome"/>
</dbReference>
<dbReference type="EMBL" id="AP026073">
    <property type="protein sequence ID" value="BDM67849.1"/>
    <property type="molecule type" value="Genomic_DNA"/>
</dbReference>
<evidence type="ECO:0000313" key="2">
    <source>
        <dbReference type="Proteomes" id="UP001059597"/>
    </source>
</evidence>
<reference evidence="1" key="1">
    <citation type="submission" date="2022-06" db="EMBL/GenBank/DDBJ databases">
        <title>Complete genome sequence of Streptomyces nigrescens HEK616.</title>
        <authorList>
            <person name="Asamizu S."/>
            <person name="Onaka H."/>
        </authorList>
    </citation>
    <scope>NUCLEOTIDE SEQUENCE</scope>
    <source>
        <strain evidence="1">HEK616</strain>
    </source>
</reference>
<keyword evidence="2" id="KW-1185">Reference proteome</keyword>
<accession>A0ABN6QTK8</accession>
<sequence>MFDGSPWRLLPWTGPDGQPCYLHTDNPESRLSMLADDVEEQMLAAAELLLDEVTAESRVLRLALRDVVRIAVSRGDRLAEYEE</sequence>
<protein>
    <submittedName>
        <fullName evidence="1">Uncharacterized protein</fullName>
    </submittedName>
</protein>